<accession>A0AAJ6QYM0</accession>
<dbReference type="PANTHER" id="PTHR15375:SF26">
    <property type="entry name" value="PROTEIN CHIFFON"/>
    <property type="match status" value="1"/>
</dbReference>
<dbReference type="GO" id="GO:0043539">
    <property type="term" value="F:protein serine/threonine kinase activator activity"/>
    <property type="evidence" value="ECO:0007669"/>
    <property type="project" value="TreeGrafter"/>
</dbReference>
<protein>
    <submittedName>
        <fullName evidence="7">Protein DBF4 homolog A</fullName>
    </submittedName>
</protein>
<feature type="region of interest" description="Disordered" evidence="4">
    <location>
        <begin position="129"/>
        <end position="153"/>
    </location>
</feature>
<dbReference type="GO" id="GO:0008270">
    <property type="term" value="F:zinc ion binding"/>
    <property type="evidence" value="ECO:0007669"/>
    <property type="project" value="UniProtKB-KW"/>
</dbReference>
<organism evidence="6 7">
    <name type="scientific">Galendromus occidentalis</name>
    <name type="common">western predatory mite</name>
    <dbReference type="NCBI Taxonomy" id="34638"/>
    <lineage>
        <taxon>Eukaryota</taxon>
        <taxon>Metazoa</taxon>
        <taxon>Ecdysozoa</taxon>
        <taxon>Arthropoda</taxon>
        <taxon>Chelicerata</taxon>
        <taxon>Arachnida</taxon>
        <taxon>Acari</taxon>
        <taxon>Parasitiformes</taxon>
        <taxon>Mesostigmata</taxon>
        <taxon>Gamasina</taxon>
        <taxon>Phytoseioidea</taxon>
        <taxon>Phytoseiidae</taxon>
        <taxon>Typhlodrominae</taxon>
        <taxon>Galendromus</taxon>
    </lineage>
</organism>
<name>A0AAJ6QYM0_9ACAR</name>
<dbReference type="Gene3D" id="6.10.250.3410">
    <property type="entry name" value="DBF zinc finger"/>
    <property type="match status" value="1"/>
</dbReference>
<proteinExistence type="predicted"/>
<evidence type="ECO:0000256" key="1">
    <source>
        <dbReference type="ARBA" id="ARBA00022723"/>
    </source>
</evidence>
<evidence type="ECO:0000259" key="5">
    <source>
        <dbReference type="Pfam" id="PF07535"/>
    </source>
</evidence>
<evidence type="ECO:0000256" key="4">
    <source>
        <dbReference type="SAM" id="MobiDB-lite"/>
    </source>
</evidence>
<dbReference type="Pfam" id="PF07535">
    <property type="entry name" value="zf-DBF"/>
    <property type="match status" value="1"/>
</dbReference>
<gene>
    <name evidence="7" type="primary">LOC100904246</name>
</gene>
<evidence type="ECO:0000256" key="3">
    <source>
        <dbReference type="ARBA" id="ARBA00022833"/>
    </source>
</evidence>
<dbReference type="InterPro" id="IPR051590">
    <property type="entry name" value="Replication_Regulatory_Kinase"/>
</dbReference>
<keyword evidence="6" id="KW-1185">Reference proteome</keyword>
<feature type="region of interest" description="Disordered" evidence="4">
    <location>
        <begin position="216"/>
        <end position="256"/>
    </location>
</feature>
<dbReference type="InterPro" id="IPR038545">
    <property type="entry name" value="Znf_DBF_sf"/>
</dbReference>
<dbReference type="RefSeq" id="XP_003748029.1">
    <property type="nucleotide sequence ID" value="XM_003747981.1"/>
</dbReference>
<feature type="compositionally biased region" description="Polar residues" evidence="4">
    <location>
        <begin position="134"/>
        <end position="148"/>
    </location>
</feature>
<feature type="domain" description="DBF4-type" evidence="5">
    <location>
        <begin position="258"/>
        <end position="283"/>
    </location>
</feature>
<dbReference type="GO" id="GO:0010571">
    <property type="term" value="P:positive regulation of nuclear cell cycle DNA replication"/>
    <property type="evidence" value="ECO:0007669"/>
    <property type="project" value="TreeGrafter"/>
</dbReference>
<evidence type="ECO:0000313" key="7">
    <source>
        <dbReference type="RefSeq" id="XP_003748029.1"/>
    </source>
</evidence>
<dbReference type="PANTHER" id="PTHR15375">
    <property type="entry name" value="ACTIVATOR OF S-PHASE KINASE-RELATED"/>
    <property type="match status" value="1"/>
</dbReference>
<keyword evidence="1" id="KW-0479">Metal-binding</keyword>
<keyword evidence="3" id="KW-0862">Zinc</keyword>
<dbReference type="AlphaFoldDB" id="A0AAJ6QYM0"/>
<keyword evidence="2" id="KW-0863">Zinc-finger</keyword>
<dbReference type="InterPro" id="IPR006572">
    <property type="entry name" value="Znf_DBF"/>
</dbReference>
<dbReference type="GeneID" id="100904246"/>
<evidence type="ECO:0000256" key="2">
    <source>
        <dbReference type="ARBA" id="ARBA00022771"/>
    </source>
</evidence>
<sequence length="332" mass="37675">MPAVAKRSAPLRGKLVFLDTKAPVLKLREQLEVLGARVETFFSKDIWCVITDKQVDEANKRLLSLAATSTKQRTPFLNRTQVLLQAAQQKEARKKADESQTVVQECKQWDIPMLSIRTASTSVSKLMKKYQPANEPSSLKRSSTSNTLRKVVSESHLGKSTRLEGHEILKIEDRRQQYKPLYKIFKEDTYPRVRVMQTPSGRGVLISPFAEEKDQIAQRESLSESRRNRVDTAKATTTVDSRQKSRKRNAESKQAESKSKYCEICHEYFSNLRSHLSSPGHVRASSDSSRDLQKFIGEFQNDFLENSDSLTGGSPKNTRTVLRLEVSPSVEV</sequence>
<dbReference type="GO" id="GO:0031431">
    <property type="term" value="C:Dbf4-dependent protein kinase complex"/>
    <property type="evidence" value="ECO:0007669"/>
    <property type="project" value="TreeGrafter"/>
</dbReference>
<dbReference type="KEGG" id="goe:100904246"/>
<reference evidence="7" key="1">
    <citation type="submission" date="2025-08" db="UniProtKB">
        <authorList>
            <consortium name="RefSeq"/>
        </authorList>
    </citation>
    <scope>IDENTIFICATION</scope>
</reference>
<dbReference type="GO" id="GO:0003676">
    <property type="term" value="F:nucleic acid binding"/>
    <property type="evidence" value="ECO:0007669"/>
    <property type="project" value="InterPro"/>
</dbReference>
<evidence type="ECO:0000313" key="6">
    <source>
        <dbReference type="Proteomes" id="UP000694867"/>
    </source>
</evidence>
<dbReference type="GO" id="GO:1901987">
    <property type="term" value="P:regulation of cell cycle phase transition"/>
    <property type="evidence" value="ECO:0007669"/>
    <property type="project" value="TreeGrafter"/>
</dbReference>
<feature type="compositionally biased region" description="Basic and acidic residues" evidence="4">
    <location>
        <begin position="216"/>
        <end position="232"/>
    </location>
</feature>
<dbReference type="Proteomes" id="UP000694867">
    <property type="component" value="Unplaced"/>
</dbReference>